<dbReference type="InParanoid" id="B4CYP9"/>
<dbReference type="Proteomes" id="UP000005824">
    <property type="component" value="Unassembled WGS sequence"/>
</dbReference>
<reference evidence="2 3" key="1">
    <citation type="journal article" date="2011" name="J. Bacteriol.">
        <title>Genome sequence of Chthoniobacter flavus Ellin428, an aerobic heterotrophic soil bacterium.</title>
        <authorList>
            <person name="Kant R."/>
            <person name="van Passel M.W."/>
            <person name="Palva A."/>
            <person name="Lucas S."/>
            <person name="Lapidus A."/>
            <person name="Glavina Del Rio T."/>
            <person name="Dalin E."/>
            <person name="Tice H."/>
            <person name="Bruce D."/>
            <person name="Goodwin L."/>
            <person name="Pitluck S."/>
            <person name="Larimer F.W."/>
            <person name="Land M.L."/>
            <person name="Hauser L."/>
            <person name="Sangwan P."/>
            <person name="de Vos W.M."/>
            <person name="Janssen P.H."/>
            <person name="Smidt H."/>
        </authorList>
    </citation>
    <scope>NUCLEOTIDE SEQUENCE [LARGE SCALE GENOMIC DNA]</scope>
    <source>
        <strain evidence="2 3">Ellin428</strain>
    </source>
</reference>
<comment type="caution">
    <text evidence="2">The sequence shown here is derived from an EMBL/GenBank/DDBJ whole genome shotgun (WGS) entry which is preliminary data.</text>
</comment>
<protein>
    <submittedName>
        <fullName evidence="2">Uncharacterized protein</fullName>
    </submittedName>
</protein>
<feature type="transmembrane region" description="Helical" evidence="1">
    <location>
        <begin position="74"/>
        <end position="96"/>
    </location>
</feature>
<evidence type="ECO:0000256" key="1">
    <source>
        <dbReference type="SAM" id="Phobius"/>
    </source>
</evidence>
<dbReference type="InterPro" id="IPR011990">
    <property type="entry name" value="TPR-like_helical_dom_sf"/>
</dbReference>
<evidence type="ECO:0000313" key="2">
    <source>
        <dbReference type="EMBL" id="EDY20590.1"/>
    </source>
</evidence>
<keyword evidence="1" id="KW-0472">Membrane</keyword>
<gene>
    <name evidence="2" type="ORF">CfE428DRAFT_1787</name>
</gene>
<keyword evidence="3" id="KW-1185">Reference proteome</keyword>
<name>B4CYP9_9BACT</name>
<dbReference type="SUPFAM" id="SSF48452">
    <property type="entry name" value="TPR-like"/>
    <property type="match status" value="1"/>
</dbReference>
<dbReference type="AlphaFoldDB" id="B4CYP9"/>
<dbReference type="Gene3D" id="1.25.40.10">
    <property type="entry name" value="Tetratricopeptide repeat domain"/>
    <property type="match status" value="1"/>
</dbReference>
<dbReference type="STRING" id="497964.CfE428DRAFT_1787"/>
<keyword evidence="1" id="KW-1133">Transmembrane helix</keyword>
<sequence>MDNSPRRVTQGLNRVEFHARAPNLDSTVRRIRGNRALPTLQIRATQFRFHFQTLFRSAPPMTDLAAFFRTRRMLAIVLVVLLLAGIVAGVGAWSGWFSHRNPLLDSPQLALEGLQAKSLYYNGRAKPWLLSLRPDLLAPEDRNPESDRSRGLMQAVENPQLFRQLDRKYRFDALLLTGDPSEYKPLLDHLNETKDWTLRYVDHTSMIFRRDSGRPWELADFAPVRARFARSRARDRAEVLAETAVKLFAAKQADAGKALLDEASHIAPNEPHGANALATYYLGRGEWRQAMEQVERALSVDKQFLPALATKTQILYGTRRYSEAYALSSELIEKLPNDPNLLFYHAKIAHEAHAYQAEVDSLGKLIAQAGAEGRPIGGYQLTSGRRIRRWAMRRGRSRRSWWRWMIRVCRWISGISRGRISRGSRSGRGCRITAARRVWRRRTL</sequence>
<proteinExistence type="predicted"/>
<accession>B4CYP9</accession>
<keyword evidence="1" id="KW-0812">Transmembrane</keyword>
<organism evidence="2 3">
    <name type="scientific">Chthoniobacter flavus Ellin428</name>
    <dbReference type="NCBI Taxonomy" id="497964"/>
    <lineage>
        <taxon>Bacteria</taxon>
        <taxon>Pseudomonadati</taxon>
        <taxon>Verrucomicrobiota</taxon>
        <taxon>Spartobacteria</taxon>
        <taxon>Chthoniobacterales</taxon>
        <taxon>Chthoniobacteraceae</taxon>
        <taxon>Chthoniobacter</taxon>
    </lineage>
</organism>
<evidence type="ECO:0000313" key="3">
    <source>
        <dbReference type="Proteomes" id="UP000005824"/>
    </source>
</evidence>
<dbReference type="EMBL" id="ABVL01000004">
    <property type="protein sequence ID" value="EDY20590.1"/>
    <property type="molecule type" value="Genomic_DNA"/>
</dbReference>